<accession>A0A0F9A016</accession>
<evidence type="ECO:0000313" key="1">
    <source>
        <dbReference type="EMBL" id="KKK91420.1"/>
    </source>
</evidence>
<sequence>MKSHLLIILTILLMLTGQSFIQVVISNNDSDINEQNNKLVERTYKPQQATKVLVVDWLADPWIELYRTVDTDLIQPNIQTGLYIHPFNDTREKNFWNTIDSDADIEIRRIAPTTTLLGWTDSSFINELSSYLPDVNVLADLNFELWDRLGLNQQERLALYNYIEQGHGLILTGGSLFDMRYKSNEDSEGLVIGAYGQDNRLFLDSSPTPDELRDYYRSSIAQMVGLGLIPIYEEIREWVGKILYQDSITRSLASLVWSVPLLPNGVPFSGDFIVNNTSDPLLQNINKNFSITLTHPSKDPNVGDYNTTMIGWQLEYPFYMASTAIDETKPYIDELKTYFSQSLHTVINHLVSNANEITDPPLPDIFPAYATYNATEEFMYELADNLTNTLNELLLDMY</sequence>
<protein>
    <submittedName>
        <fullName evidence="1">Uncharacterized protein</fullName>
    </submittedName>
</protein>
<feature type="non-terminal residue" evidence="1">
    <location>
        <position position="398"/>
    </location>
</feature>
<organism evidence="1">
    <name type="scientific">marine sediment metagenome</name>
    <dbReference type="NCBI Taxonomy" id="412755"/>
    <lineage>
        <taxon>unclassified sequences</taxon>
        <taxon>metagenomes</taxon>
        <taxon>ecological metagenomes</taxon>
    </lineage>
</organism>
<dbReference type="AlphaFoldDB" id="A0A0F9A016"/>
<dbReference type="EMBL" id="LAZR01048658">
    <property type="protein sequence ID" value="KKK91420.1"/>
    <property type="molecule type" value="Genomic_DNA"/>
</dbReference>
<name>A0A0F9A016_9ZZZZ</name>
<gene>
    <name evidence="1" type="ORF">LCGC14_2713150</name>
</gene>
<comment type="caution">
    <text evidence="1">The sequence shown here is derived from an EMBL/GenBank/DDBJ whole genome shotgun (WGS) entry which is preliminary data.</text>
</comment>
<proteinExistence type="predicted"/>
<reference evidence="1" key="1">
    <citation type="journal article" date="2015" name="Nature">
        <title>Complex archaea that bridge the gap between prokaryotes and eukaryotes.</title>
        <authorList>
            <person name="Spang A."/>
            <person name="Saw J.H."/>
            <person name="Jorgensen S.L."/>
            <person name="Zaremba-Niedzwiedzka K."/>
            <person name="Martijn J."/>
            <person name="Lind A.E."/>
            <person name="van Eijk R."/>
            <person name="Schleper C."/>
            <person name="Guy L."/>
            <person name="Ettema T.J."/>
        </authorList>
    </citation>
    <scope>NUCLEOTIDE SEQUENCE</scope>
</reference>